<accession>A0A9D9E7G9</accession>
<feature type="transmembrane region" description="Helical" evidence="7">
    <location>
        <begin position="326"/>
        <end position="349"/>
    </location>
</feature>
<reference evidence="9" key="1">
    <citation type="submission" date="2020-10" db="EMBL/GenBank/DDBJ databases">
        <authorList>
            <person name="Gilroy R."/>
        </authorList>
    </citation>
    <scope>NUCLEOTIDE SEQUENCE</scope>
    <source>
        <strain evidence="9">11167</strain>
    </source>
</reference>
<evidence type="ECO:0000256" key="7">
    <source>
        <dbReference type="SAM" id="Phobius"/>
    </source>
</evidence>
<dbReference type="Pfam" id="PF02687">
    <property type="entry name" value="FtsX"/>
    <property type="match status" value="1"/>
</dbReference>
<dbReference type="PANTHER" id="PTHR30489">
    <property type="entry name" value="LIPOPROTEIN-RELEASING SYSTEM TRANSMEMBRANE PROTEIN LOLE"/>
    <property type="match status" value="1"/>
</dbReference>
<evidence type="ECO:0000256" key="5">
    <source>
        <dbReference type="ARBA" id="ARBA00022989"/>
    </source>
</evidence>
<keyword evidence="3" id="KW-1003">Cell membrane</keyword>
<dbReference type="InterPro" id="IPR051447">
    <property type="entry name" value="Lipoprotein-release_system"/>
</dbReference>
<evidence type="ECO:0000313" key="10">
    <source>
        <dbReference type="Proteomes" id="UP000823633"/>
    </source>
</evidence>
<dbReference type="GO" id="GO:0044874">
    <property type="term" value="P:lipoprotein localization to outer membrane"/>
    <property type="evidence" value="ECO:0007669"/>
    <property type="project" value="TreeGrafter"/>
</dbReference>
<evidence type="ECO:0000256" key="3">
    <source>
        <dbReference type="ARBA" id="ARBA00022475"/>
    </source>
</evidence>
<name>A0A9D9E7G9_9SPIR</name>
<protein>
    <submittedName>
        <fullName evidence="9">ABC transporter permease</fullName>
    </submittedName>
</protein>
<gene>
    <name evidence="9" type="ORF">IAC42_03165</name>
</gene>
<feature type="transmembrane region" description="Helical" evidence="7">
    <location>
        <begin position="21"/>
        <end position="42"/>
    </location>
</feature>
<comment type="similarity">
    <text evidence="2">Belongs to the ABC-4 integral membrane protein family. LolC/E subfamily.</text>
</comment>
<feature type="transmembrane region" description="Helical" evidence="7">
    <location>
        <begin position="234"/>
        <end position="258"/>
    </location>
</feature>
<reference evidence="9" key="2">
    <citation type="journal article" date="2021" name="PeerJ">
        <title>Extensive microbial diversity within the chicken gut microbiome revealed by metagenomics and culture.</title>
        <authorList>
            <person name="Gilroy R."/>
            <person name="Ravi A."/>
            <person name="Getino M."/>
            <person name="Pursley I."/>
            <person name="Horton D.L."/>
            <person name="Alikhan N.F."/>
            <person name="Baker D."/>
            <person name="Gharbi K."/>
            <person name="Hall N."/>
            <person name="Watson M."/>
            <person name="Adriaenssens E.M."/>
            <person name="Foster-Nyarko E."/>
            <person name="Jarju S."/>
            <person name="Secka A."/>
            <person name="Antonio M."/>
            <person name="Oren A."/>
            <person name="Chaudhuri R.R."/>
            <person name="La Ragione R."/>
            <person name="Hildebrand F."/>
            <person name="Pallen M.J."/>
        </authorList>
    </citation>
    <scope>NUCLEOTIDE SEQUENCE</scope>
    <source>
        <strain evidence="9">11167</strain>
    </source>
</reference>
<sequence>MTLRLVFRYMFSPANRHRGRTLRIMLGLALSTVLMLCVISIMDALQNGRMDAVREVRSFPVTVSVQSLDEALWLEERYGDVAKVFHYKEQGGLLSTSTDSRGVVVRYIDGSYDFSGIYAVGEGLSGVLLPYGQSVPMSVSLTTLEEGNAVRMAPRSRDYAVSGLFQSRLGDFNSLYVFAPLDSAPEGLEYTVAFKDLKVGEEELASSLEADGYGCTFWWQRESILHSALQLEKVVMTLLLSSLYIIVFVQIVQSALMLSHTKRRECASLALMGMTKRRLCLTFGLLGALMCIIAMVLGLVLSAILLATLPHMLPSLSLASFAIDPIFFLILCVCMTLLSALGYMVAFALRLREDEVLEVLNAV</sequence>
<comment type="subcellular location">
    <subcellularLocation>
        <location evidence="1">Cell membrane</location>
        <topology evidence="1">Multi-pass membrane protein</topology>
    </subcellularLocation>
</comment>
<evidence type="ECO:0000256" key="1">
    <source>
        <dbReference type="ARBA" id="ARBA00004651"/>
    </source>
</evidence>
<evidence type="ECO:0000256" key="2">
    <source>
        <dbReference type="ARBA" id="ARBA00005236"/>
    </source>
</evidence>
<dbReference type="InterPro" id="IPR003838">
    <property type="entry name" value="ABC3_permease_C"/>
</dbReference>
<evidence type="ECO:0000313" key="9">
    <source>
        <dbReference type="EMBL" id="MBO8442744.1"/>
    </source>
</evidence>
<dbReference type="Proteomes" id="UP000823633">
    <property type="component" value="Unassembled WGS sequence"/>
</dbReference>
<proteinExistence type="inferred from homology"/>
<keyword evidence="5 7" id="KW-1133">Transmembrane helix</keyword>
<evidence type="ECO:0000259" key="8">
    <source>
        <dbReference type="Pfam" id="PF02687"/>
    </source>
</evidence>
<keyword evidence="6 7" id="KW-0472">Membrane</keyword>
<organism evidence="9 10">
    <name type="scientific">Candidatus Aphodenecus pullistercoris</name>
    <dbReference type="NCBI Taxonomy" id="2840669"/>
    <lineage>
        <taxon>Bacteria</taxon>
        <taxon>Pseudomonadati</taxon>
        <taxon>Spirochaetota</taxon>
        <taxon>Spirochaetia</taxon>
        <taxon>Spirochaetales</taxon>
        <taxon>Candidatus Aphodenecus</taxon>
    </lineage>
</organism>
<evidence type="ECO:0000256" key="4">
    <source>
        <dbReference type="ARBA" id="ARBA00022692"/>
    </source>
</evidence>
<evidence type="ECO:0000256" key="6">
    <source>
        <dbReference type="ARBA" id="ARBA00023136"/>
    </source>
</evidence>
<feature type="domain" description="ABC3 transporter permease C-terminal" evidence="8">
    <location>
        <begin position="242"/>
        <end position="348"/>
    </location>
</feature>
<keyword evidence="4 7" id="KW-0812">Transmembrane</keyword>
<dbReference type="AlphaFoldDB" id="A0A9D9E7G9"/>
<dbReference type="GO" id="GO:0098797">
    <property type="term" value="C:plasma membrane protein complex"/>
    <property type="evidence" value="ECO:0007669"/>
    <property type="project" value="TreeGrafter"/>
</dbReference>
<comment type="caution">
    <text evidence="9">The sequence shown here is derived from an EMBL/GenBank/DDBJ whole genome shotgun (WGS) entry which is preliminary data.</text>
</comment>
<feature type="transmembrane region" description="Helical" evidence="7">
    <location>
        <begin position="279"/>
        <end position="306"/>
    </location>
</feature>
<dbReference type="EMBL" id="JADIMU010000020">
    <property type="protein sequence ID" value="MBO8442744.1"/>
    <property type="molecule type" value="Genomic_DNA"/>
</dbReference>
<dbReference type="PANTHER" id="PTHR30489:SF0">
    <property type="entry name" value="LIPOPROTEIN-RELEASING SYSTEM TRANSMEMBRANE PROTEIN LOLE"/>
    <property type="match status" value="1"/>
</dbReference>